<keyword evidence="1" id="KW-0472">Membrane</keyword>
<evidence type="ECO:0000313" key="2">
    <source>
        <dbReference type="EMBL" id="RAL22177.1"/>
    </source>
</evidence>
<dbReference type="OrthoDB" id="5325135at2"/>
<keyword evidence="1" id="KW-1133">Transmembrane helix</keyword>
<dbReference type="EMBL" id="QHKO01000004">
    <property type="protein sequence ID" value="RAL22177.1"/>
    <property type="molecule type" value="Genomic_DNA"/>
</dbReference>
<evidence type="ECO:0000256" key="1">
    <source>
        <dbReference type="SAM" id="Phobius"/>
    </source>
</evidence>
<protein>
    <submittedName>
        <fullName evidence="2">Flp family type IVb pilin</fullName>
    </submittedName>
</protein>
<dbReference type="RefSeq" id="WP_111729748.1">
    <property type="nucleotide sequence ID" value="NZ_QHKO01000004.1"/>
</dbReference>
<dbReference type="Proteomes" id="UP000249169">
    <property type="component" value="Unassembled WGS sequence"/>
</dbReference>
<dbReference type="AlphaFoldDB" id="A0A328CAB3"/>
<reference evidence="2 3" key="1">
    <citation type="submission" date="2018-05" db="EMBL/GenBank/DDBJ databases">
        <title>Lujinxingia marina gen. nov. sp. nov., a new facultative anaerobic member of the class Deltaproteobacteria, and proposal of Lujinxingaceae fam. nov.</title>
        <authorList>
            <person name="Li C.-M."/>
        </authorList>
    </citation>
    <scope>NUCLEOTIDE SEQUENCE [LARGE SCALE GENOMIC DNA]</scope>
    <source>
        <strain evidence="2 3">B210</strain>
    </source>
</reference>
<gene>
    <name evidence="2" type="ORF">DL240_09995</name>
</gene>
<keyword evidence="3" id="KW-1185">Reference proteome</keyword>
<accession>A0A328CAB3</accession>
<sequence length="68" mass="7450">MNNFKNLLISLHNDEDGATATEYIILLVLIACFVIMIVKAFGATVADKFVEANEDVQTNVDFSSRPTG</sequence>
<keyword evidence="1" id="KW-0812">Transmembrane</keyword>
<feature type="transmembrane region" description="Helical" evidence="1">
    <location>
        <begin position="20"/>
        <end position="38"/>
    </location>
</feature>
<organism evidence="2 3">
    <name type="scientific">Lujinxingia litoralis</name>
    <dbReference type="NCBI Taxonomy" id="2211119"/>
    <lineage>
        <taxon>Bacteria</taxon>
        <taxon>Deltaproteobacteria</taxon>
        <taxon>Bradymonadales</taxon>
        <taxon>Lujinxingiaceae</taxon>
        <taxon>Lujinxingia</taxon>
    </lineage>
</organism>
<name>A0A328CAB3_9DELT</name>
<comment type="caution">
    <text evidence="2">The sequence shown here is derived from an EMBL/GenBank/DDBJ whole genome shotgun (WGS) entry which is preliminary data.</text>
</comment>
<evidence type="ECO:0000313" key="3">
    <source>
        <dbReference type="Proteomes" id="UP000249169"/>
    </source>
</evidence>
<proteinExistence type="predicted"/>